<feature type="domain" description="C2H2-type" evidence="3">
    <location>
        <begin position="550"/>
        <end position="573"/>
    </location>
</feature>
<accession>A0A9P3LTA4</accession>
<protein>
    <recommendedName>
        <fullName evidence="3">C2H2-type domain-containing protein</fullName>
    </recommendedName>
</protein>
<feature type="region of interest" description="Disordered" evidence="2">
    <location>
        <begin position="402"/>
        <end position="446"/>
    </location>
</feature>
<feature type="compositionally biased region" description="Low complexity" evidence="2">
    <location>
        <begin position="646"/>
        <end position="661"/>
    </location>
</feature>
<evidence type="ECO:0000256" key="1">
    <source>
        <dbReference type="PROSITE-ProRule" id="PRU00042"/>
    </source>
</evidence>
<feature type="compositionally biased region" description="Low complexity" evidence="2">
    <location>
        <begin position="170"/>
        <end position="191"/>
    </location>
</feature>
<feature type="region of interest" description="Disordered" evidence="2">
    <location>
        <begin position="114"/>
        <end position="158"/>
    </location>
</feature>
<feature type="compositionally biased region" description="Low complexity" evidence="2">
    <location>
        <begin position="678"/>
        <end position="687"/>
    </location>
</feature>
<dbReference type="InterPro" id="IPR013087">
    <property type="entry name" value="Znf_C2H2_type"/>
</dbReference>
<dbReference type="GO" id="GO:0008270">
    <property type="term" value="F:zinc ion binding"/>
    <property type="evidence" value="ECO:0007669"/>
    <property type="project" value="UniProtKB-KW"/>
</dbReference>
<dbReference type="Gene3D" id="3.30.160.60">
    <property type="entry name" value="Classic Zinc Finger"/>
    <property type="match status" value="1"/>
</dbReference>
<reference evidence="4" key="2">
    <citation type="journal article" date="2022" name="Microbiol. Resour. Announc.">
        <title>Whole-Genome Sequence of Entomortierella parvispora E1425, a Mucoromycotan Fungus Associated with Burkholderiaceae-Related Endosymbiotic Bacteria.</title>
        <authorList>
            <person name="Herlambang A."/>
            <person name="Guo Y."/>
            <person name="Takashima Y."/>
            <person name="Narisawa K."/>
            <person name="Ohta H."/>
            <person name="Nishizawa T."/>
        </authorList>
    </citation>
    <scope>NUCLEOTIDE SEQUENCE</scope>
    <source>
        <strain evidence="4">E1425</strain>
    </source>
</reference>
<keyword evidence="5" id="KW-1185">Reference proteome</keyword>
<feature type="compositionally biased region" description="Low complexity" evidence="2">
    <location>
        <begin position="405"/>
        <end position="429"/>
    </location>
</feature>
<feature type="region of interest" description="Disordered" evidence="2">
    <location>
        <begin position="207"/>
        <end position="242"/>
    </location>
</feature>
<evidence type="ECO:0000313" key="4">
    <source>
        <dbReference type="EMBL" id="GJJ69445.1"/>
    </source>
</evidence>
<evidence type="ECO:0000313" key="5">
    <source>
        <dbReference type="Proteomes" id="UP000827284"/>
    </source>
</evidence>
<reference evidence="4" key="1">
    <citation type="submission" date="2021-11" db="EMBL/GenBank/DDBJ databases">
        <authorList>
            <person name="Herlambang A."/>
            <person name="Guo Y."/>
            <person name="Takashima Y."/>
            <person name="Nishizawa T."/>
        </authorList>
    </citation>
    <scope>NUCLEOTIDE SEQUENCE</scope>
    <source>
        <strain evidence="4">E1425</strain>
    </source>
</reference>
<feature type="region of interest" description="Disordered" evidence="2">
    <location>
        <begin position="519"/>
        <end position="548"/>
    </location>
</feature>
<feature type="compositionally biased region" description="Low complexity" evidence="2">
    <location>
        <begin position="334"/>
        <end position="344"/>
    </location>
</feature>
<keyword evidence="1" id="KW-0479">Metal-binding</keyword>
<name>A0A9P3LTA4_9FUNG</name>
<gene>
    <name evidence="4" type="ORF">EMPS_01791</name>
</gene>
<feature type="compositionally biased region" description="Low complexity" evidence="2">
    <location>
        <begin position="114"/>
        <end position="154"/>
    </location>
</feature>
<feature type="region of interest" description="Disordered" evidence="2">
    <location>
        <begin position="323"/>
        <end position="358"/>
    </location>
</feature>
<sequence length="734" mass="78270">MNYQIIGDGSMAMMMMPEANFHYNNSHSDSNNSANNFGSVDTTLGHEFLSGLPMHYAATSGNDFLNVPNLRKVSSTNALRSSAANDAVVESIALEEWRHRPSVHFDVNSTYNVSNNSSSNNNNTDSSSGSSNSSLLLAPSLTPTQSTPSNSSLPIFGQGEAPAVEGAVLPVTGSSLPTSTLPSSATNSSPSEMGYVMTNQNYLLAQQQQQQQFYHPSPQHLPPRHHQQQQEELAVTSSPYSSNGAPSYVPLSDFQGVGSWVGSAADSAASIAAALPTSASPSAHVPAAPVVASTPIVGSHLHRSNSVIQLSSQHHTQHNYVYPARPSQRKSRSYQPHPQYQYQPHPHHQPFPQPHPHLQIMTSFDSSLMYPSPQVSEQGQFCHPAQHYPWGLNAAGLSNTSPVDSCFSSGSSTPSSAGSSMSPSLSYSPTELSGTVSRESSRATSPSNLYEAYLVERRLRRVGDGSEPVGPSSLIIRSRKSSTSSTSSSLSQRRMSTLRETTNATPKVITAATAAAVTGTTSVTTSAASPTASSPKSTTTAATTTTSPTHQCPTCGLCFAGPAVLVRHIESIHDKLLWNCVGCKSNLSRRDAVTRHINLSPMDSICRQVGTIGQLKMIHGTEIQYEISPYRAKPLDEVMSRMGKKAPSSNGASTASAASATFRRRESSASTGHGGSSQLGSISLQDQLDGEQSSTFEEALRMAATGSPAIKREDLQGQRRRRASFPSLAVRRRK</sequence>
<feature type="compositionally biased region" description="Low complexity" evidence="2">
    <location>
        <begin position="207"/>
        <end position="218"/>
    </location>
</feature>
<evidence type="ECO:0000256" key="2">
    <source>
        <dbReference type="SAM" id="MobiDB-lite"/>
    </source>
</evidence>
<feature type="region of interest" description="Disordered" evidence="2">
    <location>
        <begin position="463"/>
        <end position="501"/>
    </location>
</feature>
<feature type="compositionally biased region" description="Polar residues" evidence="2">
    <location>
        <begin position="430"/>
        <end position="446"/>
    </location>
</feature>
<dbReference type="PROSITE" id="PS50157">
    <property type="entry name" value="ZINC_FINGER_C2H2_2"/>
    <property type="match status" value="1"/>
</dbReference>
<keyword evidence="1" id="KW-0863">Zinc-finger</keyword>
<feature type="region of interest" description="Disordered" evidence="2">
    <location>
        <begin position="170"/>
        <end position="193"/>
    </location>
</feature>
<dbReference type="EMBL" id="BQFW01000002">
    <property type="protein sequence ID" value="GJJ69445.1"/>
    <property type="molecule type" value="Genomic_DNA"/>
</dbReference>
<organism evidence="4 5">
    <name type="scientific">Entomortierella parvispora</name>
    <dbReference type="NCBI Taxonomy" id="205924"/>
    <lineage>
        <taxon>Eukaryota</taxon>
        <taxon>Fungi</taxon>
        <taxon>Fungi incertae sedis</taxon>
        <taxon>Mucoromycota</taxon>
        <taxon>Mortierellomycotina</taxon>
        <taxon>Mortierellomycetes</taxon>
        <taxon>Mortierellales</taxon>
        <taxon>Mortierellaceae</taxon>
        <taxon>Entomortierella</taxon>
    </lineage>
</organism>
<dbReference type="Proteomes" id="UP000827284">
    <property type="component" value="Unassembled WGS sequence"/>
</dbReference>
<keyword evidence="1" id="KW-0862">Zinc</keyword>
<proteinExistence type="predicted"/>
<dbReference type="OrthoDB" id="2444917at2759"/>
<dbReference type="AlphaFoldDB" id="A0A9P3LTA4"/>
<feature type="region of interest" description="Disordered" evidence="2">
    <location>
        <begin position="641"/>
        <end position="734"/>
    </location>
</feature>
<evidence type="ECO:0000259" key="3">
    <source>
        <dbReference type="PROSITE" id="PS50157"/>
    </source>
</evidence>
<dbReference type="PROSITE" id="PS00028">
    <property type="entry name" value="ZINC_FINGER_C2H2_1"/>
    <property type="match status" value="1"/>
</dbReference>
<comment type="caution">
    <text evidence="4">The sequence shown here is derived from an EMBL/GenBank/DDBJ whole genome shotgun (WGS) entry which is preliminary data.</text>
</comment>
<feature type="compositionally biased region" description="Low complexity" evidence="2">
    <location>
        <begin position="472"/>
        <end position="501"/>
    </location>
</feature>